<accession>I4IQX7</accession>
<name>I4IQX7_MICAE</name>
<dbReference type="Pfam" id="PF00535">
    <property type="entry name" value="Glycos_transf_2"/>
    <property type="match status" value="1"/>
</dbReference>
<dbReference type="InterPro" id="IPR001173">
    <property type="entry name" value="Glyco_trans_2-like"/>
</dbReference>
<feature type="domain" description="Glycosyltransferase 2-like" evidence="1">
    <location>
        <begin position="220"/>
        <end position="405"/>
    </location>
</feature>
<dbReference type="Proteomes" id="UP000004047">
    <property type="component" value="Unassembled WGS sequence"/>
</dbReference>
<dbReference type="PANTHER" id="PTHR43179:SF7">
    <property type="entry name" value="RHAMNOSYLTRANSFERASE WBBL"/>
    <property type="match status" value="1"/>
</dbReference>
<evidence type="ECO:0000313" key="3">
    <source>
        <dbReference type="Proteomes" id="UP000004047"/>
    </source>
</evidence>
<reference evidence="2 3" key="1">
    <citation type="submission" date="2012-04" db="EMBL/GenBank/DDBJ databases">
        <authorList>
            <person name="Genoscope - CEA"/>
        </authorList>
    </citation>
    <scope>NUCLEOTIDE SEQUENCE [LARGE SCALE GENOMIC DNA]</scope>
    <source>
        <strain evidence="2 3">9701</strain>
    </source>
</reference>
<comment type="caution">
    <text evidence="2">The sequence shown here is derived from an EMBL/GenBank/DDBJ whole genome shotgun (WGS) entry which is preliminary data.</text>
</comment>
<proteinExistence type="predicted"/>
<dbReference type="HOGENOM" id="CLU_559798_0_0_3"/>
<dbReference type="Gene3D" id="3.90.550.10">
    <property type="entry name" value="Spore Coat Polysaccharide Biosynthesis Protein SpsA, Chain A"/>
    <property type="match status" value="1"/>
</dbReference>
<dbReference type="SUPFAM" id="SSF53448">
    <property type="entry name" value="Nucleotide-diphospho-sugar transferases"/>
    <property type="match status" value="1"/>
</dbReference>
<gene>
    <name evidence="2" type="ORF">MICAK_2650001</name>
</gene>
<dbReference type="EMBL" id="CAIQ01000185">
    <property type="protein sequence ID" value="CCI36701.1"/>
    <property type="molecule type" value="Genomic_DNA"/>
</dbReference>
<sequence length="487" mass="56263">MESSKFWKLRTKWFDVKYALGLDRPEKHQKPENYKLEETFNIDYQSSAFQLFIDLAILVPNLGIYAEGWIFDPKNEIQALTFVTEREEVDVKSTLAKKNRPDLVPYIQSLGISNPPEDLGFFVLCPLSDTSNVTELQLEVQLQSGDTVDYKAGFLKLPSDPLPVIQNILTYCTLPNYRMRSILNNRIGSTVRTLWKSRERPEIEKIVREYGVQVENPEVSIIVPLYGRIDFLKYQLALFADDPDLKQNELIYVLDDPRSYDEFLYLCDSQSSIFEVPFKTVYTGINQGYAGANNSGVSSARGRLLLLLNSDVMPIRTGWLSSLVNVYDSLTEENVGVIGPKLLYGNGSIQHAGMKFVRYGLWDNFWINDHPNKGQPNFSESNSRPKKISAVTGACMMVTRELYDQVSGLDEEYIAGDYEDSDFCLKLHAQGRENYYIPHIELFHLERQSLSLSQTQEKDDLWKFRRSLYNCWLYNHKWEEYILKNNL</sequence>
<dbReference type="PANTHER" id="PTHR43179">
    <property type="entry name" value="RHAMNOSYLTRANSFERASE WBBL"/>
    <property type="match status" value="1"/>
</dbReference>
<evidence type="ECO:0000259" key="1">
    <source>
        <dbReference type="Pfam" id="PF00535"/>
    </source>
</evidence>
<organism evidence="2 3">
    <name type="scientific">Microcystis aeruginosa PCC 9701</name>
    <dbReference type="NCBI Taxonomy" id="721123"/>
    <lineage>
        <taxon>Bacteria</taxon>
        <taxon>Bacillati</taxon>
        <taxon>Cyanobacteriota</taxon>
        <taxon>Cyanophyceae</taxon>
        <taxon>Oscillatoriophycideae</taxon>
        <taxon>Chroococcales</taxon>
        <taxon>Microcystaceae</taxon>
        <taxon>Microcystis</taxon>
    </lineage>
</organism>
<protein>
    <recommendedName>
        <fullName evidence="1">Glycosyltransferase 2-like domain-containing protein</fullName>
    </recommendedName>
</protein>
<dbReference type="AlphaFoldDB" id="I4IQX7"/>
<dbReference type="InterPro" id="IPR029044">
    <property type="entry name" value="Nucleotide-diphossugar_trans"/>
</dbReference>
<evidence type="ECO:0000313" key="2">
    <source>
        <dbReference type="EMBL" id="CCI36701.1"/>
    </source>
</evidence>